<evidence type="ECO:0000256" key="9">
    <source>
        <dbReference type="RuleBase" id="RU366046"/>
    </source>
</evidence>
<dbReference type="UniPathway" id="UPA00214"/>
<dbReference type="GO" id="GO:0006012">
    <property type="term" value="P:galactose metabolic process"/>
    <property type="evidence" value="ECO:0007669"/>
    <property type="project" value="UniProtKB-UniPathway"/>
</dbReference>
<reference evidence="10 11" key="1">
    <citation type="submission" date="2017-08" db="EMBL/GenBank/DDBJ databases">
        <title>The complete genome sequence of Maribacter sp. B1, isolated from deep-sea sediment.</title>
        <authorList>
            <person name="Wu Y.-H."/>
            <person name="Cheng H."/>
            <person name="Xu X.-W."/>
        </authorList>
    </citation>
    <scope>NUCLEOTIDE SEQUENCE [LARGE SCALE GENOMIC DNA]</scope>
    <source>
        <strain evidence="10 11">B1</strain>
    </source>
</reference>
<dbReference type="PANTHER" id="PTHR43725">
    <property type="entry name" value="UDP-GLUCOSE 4-EPIMERASE"/>
    <property type="match status" value="1"/>
</dbReference>
<evidence type="ECO:0000256" key="1">
    <source>
        <dbReference type="ARBA" id="ARBA00000083"/>
    </source>
</evidence>
<comment type="similarity">
    <text evidence="4 9">Belongs to the NAD(P)-dependent epimerase/dehydratase family.</text>
</comment>
<dbReference type="Pfam" id="PF16363">
    <property type="entry name" value="GDP_Man_Dehyd"/>
    <property type="match status" value="1"/>
</dbReference>
<evidence type="ECO:0000256" key="5">
    <source>
        <dbReference type="ARBA" id="ARBA00013189"/>
    </source>
</evidence>
<dbReference type="SUPFAM" id="SSF51735">
    <property type="entry name" value="NAD(P)-binding Rossmann-fold domains"/>
    <property type="match status" value="1"/>
</dbReference>
<dbReference type="EMBL" id="CP022957">
    <property type="protein sequence ID" value="ASV29700.1"/>
    <property type="molecule type" value="Genomic_DNA"/>
</dbReference>
<evidence type="ECO:0000256" key="4">
    <source>
        <dbReference type="ARBA" id="ARBA00007637"/>
    </source>
</evidence>
<dbReference type="PANTHER" id="PTHR43725:SF47">
    <property type="entry name" value="UDP-GLUCOSE 4-EPIMERASE"/>
    <property type="match status" value="1"/>
</dbReference>
<dbReference type="Proteomes" id="UP000215244">
    <property type="component" value="Chromosome"/>
</dbReference>
<evidence type="ECO:0000256" key="7">
    <source>
        <dbReference type="ARBA" id="ARBA00023027"/>
    </source>
</evidence>
<proteinExistence type="inferred from homology"/>
<dbReference type="InterPro" id="IPR036291">
    <property type="entry name" value="NAD(P)-bd_dom_sf"/>
</dbReference>
<name>A0A223V3K0_9FLAO</name>
<dbReference type="InterPro" id="IPR016040">
    <property type="entry name" value="NAD(P)-bd_dom"/>
</dbReference>
<keyword evidence="9" id="KW-0119">Carbohydrate metabolism</keyword>
<dbReference type="KEGG" id="marb:CJ263_05425"/>
<evidence type="ECO:0000313" key="10">
    <source>
        <dbReference type="EMBL" id="ASV29700.1"/>
    </source>
</evidence>
<keyword evidence="7 9" id="KW-0520">NAD</keyword>
<comment type="cofactor">
    <cofactor evidence="2 9">
        <name>NAD(+)</name>
        <dbReference type="ChEBI" id="CHEBI:57540"/>
    </cofactor>
</comment>
<evidence type="ECO:0000256" key="8">
    <source>
        <dbReference type="ARBA" id="ARBA00023235"/>
    </source>
</evidence>
<evidence type="ECO:0000256" key="6">
    <source>
        <dbReference type="ARBA" id="ARBA00018569"/>
    </source>
</evidence>
<dbReference type="InterPro" id="IPR005886">
    <property type="entry name" value="UDP_G4E"/>
</dbReference>
<dbReference type="GO" id="GO:0005829">
    <property type="term" value="C:cytosol"/>
    <property type="evidence" value="ECO:0007669"/>
    <property type="project" value="TreeGrafter"/>
</dbReference>
<accession>A0A223V3K0</accession>
<dbReference type="CDD" id="cd05247">
    <property type="entry name" value="UDP_G4E_1_SDR_e"/>
    <property type="match status" value="1"/>
</dbReference>
<organism evidence="10 11">
    <name type="scientific">Maribacter cobaltidurans</name>
    <dbReference type="NCBI Taxonomy" id="1178778"/>
    <lineage>
        <taxon>Bacteria</taxon>
        <taxon>Pseudomonadati</taxon>
        <taxon>Bacteroidota</taxon>
        <taxon>Flavobacteriia</taxon>
        <taxon>Flavobacteriales</taxon>
        <taxon>Flavobacteriaceae</taxon>
        <taxon>Maribacter</taxon>
    </lineage>
</organism>
<sequence>MKKKIIVTGGCGYIGSHTVISLLEDGYEVVVFDDFSNSDVKTLDRIKQITGKTVQYEMVDLKDTQKTNKAFNRHGDAIAIIHFAAYKAVGESQKKPLSYYRNNLFGLINIVQNQLENGIENLIFSSSATVYGEPDTLPISEGNEVKRPFSVYGNTKKIAEEILQDTARANPKFSGISLRYFNPIGAHGSGLIGELPSGTPNNLMPFITQTAIGLRPELKVFGNDYETKDGTPIRDYVHVMDLGEAHVKALNYIQSSSKKTNWEAFNLGTGNGYSVLEIINTFEALTKNKLNYRVVERREGDVPELYASFQLAEQTFGWRPKRGLDEMILSSWEWERNFRKQQANMLN</sequence>
<comment type="pathway">
    <text evidence="3 9">Carbohydrate metabolism; galactose metabolism.</text>
</comment>
<keyword evidence="8 9" id="KW-0413">Isomerase</keyword>
<gene>
    <name evidence="10" type="primary">galE</name>
    <name evidence="10" type="ORF">CJ263_05425</name>
</gene>
<protein>
    <recommendedName>
        <fullName evidence="6 9">UDP-glucose 4-epimerase</fullName>
        <ecNumber evidence="5 9">5.1.3.2</ecNumber>
    </recommendedName>
</protein>
<dbReference type="EC" id="5.1.3.2" evidence="5 9"/>
<evidence type="ECO:0000256" key="3">
    <source>
        <dbReference type="ARBA" id="ARBA00004947"/>
    </source>
</evidence>
<keyword evidence="11" id="KW-1185">Reference proteome</keyword>
<dbReference type="RefSeq" id="WP_094996324.1">
    <property type="nucleotide sequence ID" value="NZ_BMJL01000001.1"/>
</dbReference>
<evidence type="ECO:0000313" key="11">
    <source>
        <dbReference type="Proteomes" id="UP000215244"/>
    </source>
</evidence>
<dbReference type="GO" id="GO:0003978">
    <property type="term" value="F:UDP-glucose 4-epimerase activity"/>
    <property type="evidence" value="ECO:0007669"/>
    <property type="project" value="UniProtKB-UniRule"/>
</dbReference>
<dbReference type="OrthoDB" id="9801785at2"/>
<comment type="catalytic activity">
    <reaction evidence="1 9">
        <text>UDP-alpha-D-glucose = UDP-alpha-D-galactose</text>
        <dbReference type="Rhea" id="RHEA:22168"/>
        <dbReference type="ChEBI" id="CHEBI:58885"/>
        <dbReference type="ChEBI" id="CHEBI:66914"/>
        <dbReference type="EC" id="5.1.3.2"/>
    </reaction>
</comment>
<comment type="subunit">
    <text evidence="9">Homodimer.</text>
</comment>
<dbReference type="Gene3D" id="3.40.50.720">
    <property type="entry name" value="NAD(P)-binding Rossmann-like Domain"/>
    <property type="match status" value="1"/>
</dbReference>
<dbReference type="NCBIfam" id="TIGR01179">
    <property type="entry name" value="galE"/>
    <property type="match status" value="1"/>
</dbReference>
<evidence type="ECO:0000256" key="2">
    <source>
        <dbReference type="ARBA" id="ARBA00001911"/>
    </source>
</evidence>
<dbReference type="AlphaFoldDB" id="A0A223V3K0"/>
<dbReference type="Gene3D" id="3.90.25.10">
    <property type="entry name" value="UDP-galactose 4-epimerase, domain 1"/>
    <property type="match status" value="1"/>
</dbReference>